<dbReference type="SUPFAM" id="SSF47781">
    <property type="entry name" value="RuvA domain 2-like"/>
    <property type="match status" value="1"/>
</dbReference>
<gene>
    <name evidence="1" type="ORF">SAMN06297144_1889</name>
</gene>
<dbReference type="AlphaFoldDB" id="A0A285QXT6"/>
<name>A0A285QXT6_9SPHN</name>
<organism evidence="1 2">
    <name type="scientific">Sphingomonas guangdongensis</name>
    <dbReference type="NCBI Taxonomy" id="1141890"/>
    <lineage>
        <taxon>Bacteria</taxon>
        <taxon>Pseudomonadati</taxon>
        <taxon>Pseudomonadota</taxon>
        <taxon>Alphaproteobacteria</taxon>
        <taxon>Sphingomonadales</taxon>
        <taxon>Sphingomonadaceae</taxon>
        <taxon>Sphingomonas</taxon>
    </lineage>
</organism>
<evidence type="ECO:0000313" key="2">
    <source>
        <dbReference type="Proteomes" id="UP000219494"/>
    </source>
</evidence>
<dbReference type="Proteomes" id="UP000219494">
    <property type="component" value="Unassembled WGS sequence"/>
</dbReference>
<dbReference type="EMBL" id="OBMI01000002">
    <property type="protein sequence ID" value="SOB86780.1"/>
    <property type="molecule type" value="Genomic_DNA"/>
</dbReference>
<proteinExistence type="predicted"/>
<keyword evidence="2" id="KW-1185">Reference proteome</keyword>
<dbReference type="PANTHER" id="PTHR30471">
    <property type="entry name" value="DNA REPAIR PROTEIN RADC"/>
    <property type="match status" value="1"/>
</dbReference>
<sequence>MSDLATDGTGHRARLRERLLADSDGLMDHELIEYLLALVFPRGDTKPLAKTLLNEFNGLPGLLTADSAALARVPGMGERSVAAIRIAQATAVRMLAASAAARPVLSNWQALLDYLRADMAHHATERFRVLHLNKRKMVV</sequence>
<protein>
    <recommendedName>
        <fullName evidence="3">DNA repair protein RadC</fullName>
    </recommendedName>
</protein>
<evidence type="ECO:0008006" key="3">
    <source>
        <dbReference type="Google" id="ProtNLM"/>
    </source>
</evidence>
<dbReference type="InterPro" id="IPR001405">
    <property type="entry name" value="UPF0758"/>
</dbReference>
<evidence type="ECO:0000313" key="1">
    <source>
        <dbReference type="EMBL" id="SOB86780.1"/>
    </source>
</evidence>
<dbReference type="Gene3D" id="1.10.150.20">
    <property type="entry name" value="5' to 3' exonuclease, C-terminal subdomain"/>
    <property type="match status" value="1"/>
</dbReference>
<accession>A0A285QXT6</accession>
<dbReference type="InterPro" id="IPR010994">
    <property type="entry name" value="RuvA_2-like"/>
</dbReference>
<reference evidence="1 2" key="1">
    <citation type="submission" date="2017-07" db="EMBL/GenBank/DDBJ databases">
        <authorList>
            <person name="Sun Z.S."/>
            <person name="Albrecht U."/>
            <person name="Echele G."/>
            <person name="Lee C.C."/>
        </authorList>
    </citation>
    <scope>NUCLEOTIDE SEQUENCE [LARGE SCALE GENOMIC DNA]</scope>
    <source>
        <strain evidence="1 2">CGMCC 1.12672</strain>
    </source>
</reference>
<dbReference type="PANTHER" id="PTHR30471:SF3">
    <property type="entry name" value="UPF0758 PROTEIN YEES-RELATED"/>
    <property type="match status" value="1"/>
</dbReference>